<evidence type="ECO:0000256" key="4">
    <source>
        <dbReference type="ARBA" id="ARBA00022729"/>
    </source>
</evidence>
<evidence type="ECO:0000313" key="14">
    <source>
        <dbReference type="Proteomes" id="UP000325440"/>
    </source>
</evidence>
<protein>
    <submittedName>
        <fullName evidence="13">Kexin/furin catalytic domain,Peptidase S8, subtilisin, Ser-active site,Proprotein convertase</fullName>
    </submittedName>
</protein>
<evidence type="ECO:0000256" key="10">
    <source>
        <dbReference type="PROSITE-ProRule" id="PRU01240"/>
    </source>
</evidence>
<gene>
    <name evidence="13" type="ORF">CINCED_3A004140</name>
</gene>
<evidence type="ECO:0000256" key="2">
    <source>
        <dbReference type="ARBA" id="ARBA00022670"/>
    </source>
</evidence>
<dbReference type="PROSITE" id="PS51892">
    <property type="entry name" value="SUBTILASE"/>
    <property type="match status" value="1"/>
</dbReference>
<dbReference type="EMBL" id="CABPRJ010002404">
    <property type="protein sequence ID" value="VVC45505.1"/>
    <property type="molecule type" value="Genomic_DNA"/>
</dbReference>
<feature type="active site" description="Charge relay system" evidence="9 10">
    <location>
        <position position="202"/>
    </location>
</feature>
<dbReference type="OrthoDB" id="300641at2759"/>
<dbReference type="PANTHER" id="PTHR42884">
    <property type="entry name" value="PROPROTEIN CONVERTASE SUBTILISIN/KEXIN-RELATED"/>
    <property type="match status" value="1"/>
</dbReference>
<feature type="region of interest" description="Disordered" evidence="11">
    <location>
        <begin position="694"/>
        <end position="717"/>
    </location>
</feature>
<comment type="similarity">
    <text evidence="1">Belongs to the peptidase S8 family. Furin subfamily.</text>
</comment>
<dbReference type="InterPro" id="IPR008979">
    <property type="entry name" value="Galactose-bd-like_sf"/>
</dbReference>
<feature type="active site" description="Charge relay system" evidence="9 10">
    <location>
        <position position="417"/>
    </location>
</feature>
<dbReference type="GO" id="GO:0005802">
    <property type="term" value="C:trans-Golgi network"/>
    <property type="evidence" value="ECO:0007669"/>
    <property type="project" value="TreeGrafter"/>
</dbReference>
<keyword evidence="7" id="KW-0106">Calcium</keyword>
<dbReference type="AlphaFoldDB" id="A0A5E4NNW1"/>
<dbReference type="SUPFAM" id="SSF52743">
    <property type="entry name" value="Subtilisin-like"/>
    <property type="match status" value="1"/>
</dbReference>
<proteinExistence type="inferred from homology"/>
<dbReference type="Gene3D" id="3.40.50.200">
    <property type="entry name" value="Peptidase S8/S53 domain"/>
    <property type="match status" value="1"/>
</dbReference>
<dbReference type="InterPro" id="IPR023828">
    <property type="entry name" value="Peptidase_S8_Ser-AS"/>
</dbReference>
<dbReference type="PROSITE" id="PS00138">
    <property type="entry name" value="SUBTILASE_SER"/>
    <property type="match status" value="1"/>
</dbReference>
<keyword evidence="4" id="KW-0732">Signal</keyword>
<organism evidence="13 14">
    <name type="scientific">Cinara cedri</name>
    <dbReference type="NCBI Taxonomy" id="506608"/>
    <lineage>
        <taxon>Eukaryota</taxon>
        <taxon>Metazoa</taxon>
        <taxon>Ecdysozoa</taxon>
        <taxon>Arthropoda</taxon>
        <taxon>Hexapoda</taxon>
        <taxon>Insecta</taxon>
        <taxon>Pterygota</taxon>
        <taxon>Neoptera</taxon>
        <taxon>Paraneoptera</taxon>
        <taxon>Hemiptera</taxon>
        <taxon>Sternorrhyncha</taxon>
        <taxon>Aphidomorpha</taxon>
        <taxon>Aphidoidea</taxon>
        <taxon>Aphididae</taxon>
        <taxon>Lachninae</taxon>
        <taxon>Cinara</taxon>
    </lineage>
</organism>
<evidence type="ECO:0000259" key="12">
    <source>
        <dbReference type="PROSITE" id="PS51829"/>
    </source>
</evidence>
<dbReference type="InterPro" id="IPR036852">
    <property type="entry name" value="Peptidase_S8/S53_dom_sf"/>
</dbReference>
<feature type="domain" description="P/Homo B" evidence="12">
    <location>
        <begin position="493"/>
        <end position="630"/>
    </location>
</feature>
<evidence type="ECO:0000256" key="7">
    <source>
        <dbReference type="ARBA" id="ARBA00022837"/>
    </source>
</evidence>
<dbReference type="Pfam" id="PF00082">
    <property type="entry name" value="Peptidase_S8"/>
    <property type="match status" value="1"/>
</dbReference>
<keyword evidence="3" id="KW-0165">Cleavage on pair of basic residues</keyword>
<dbReference type="InterPro" id="IPR002884">
    <property type="entry name" value="P_dom"/>
</dbReference>
<evidence type="ECO:0000256" key="3">
    <source>
        <dbReference type="ARBA" id="ARBA00022685"/>
    </source>
</evidence>
<dbReference type="InterPro" id="IPR038466">
    <property type="entry name" value="S8_pro-domain_sf"/>
</dbReference>
<dbReference type="InterPro" id="IPR034182">
    <property type="entry name" value="Kexin/furin"/>
</dbReference>
<dbReference type="GO" id="GO:0016485">
    <property type="term" value="P:protein processing"/>
    <property type="evidence" value="ECO:0007669"/>
    <property type="project" value="TreeGrafter"/>
</dbReference>
<dbReference type="GO" id="GO:0004252">
    <property type="term" value="F:serine-type endopeptidase activity"/>
    <property type="evidence" value="ECO:0007669"/>
    <property type="project" value="UniProtKB-UniRule"/>
</dbReference>
<dbReference type="Gene3D" id="2.60.120.260">
    <property type="entry name" value="Galactose-binding domain-like"/>
    <property type="match status" value="1"/>
</dbReference>
<evidence type="ECO:0000256" key="8">
    <source>
        <dbReference type="ARBA" id="ARBA00023145"/>
    </source>
</evidence>
<keyword evidence="5 10" id="KW-0378">Hydrolase</keyword>
<keyword evidence="2 10" id="KW-0645">Protease</keyword>
<dbReference type="InterPro" id="IPR032815">
    <property type="entry name" value="S8_pro-domain"/>
</dbReference>
<accession>A0A5E4NNW1</accession>
<feature type="active site" description="Charge relay system" evidence="9 10">
    <location>
        <position position="244"/>
    </location>
</feature>
<dbReference type="SUPFAM" id="SSF54897">
    <property type="entry name" value="Protease propeptides/inhibitors"/>
    <property type="match status" value="1"/>
</dbReference>
<dbReference type="SUPFAM" id="SSF49785">
    <property type="entry name" value="Galactose-binding domain-like"/>
    <property type="match status" value="1"/>
</dbReference>
<evidence type="ECO:0000256" key="11">
    <source>
        <dbReference type="SAM" id="MobiDB-lite"/>
    </source>
</evidence>
<dbReference type="InterPro" id="IPR000209">
    <property type="entry name" value="Peptidase_S8/S53_dom"/>
</dbReference>
<evidence type="ECO:0000256" key="9">
    <source>
        <dbReference type="PIRSR" id="PIRSR615500-1"/>
    </source>
</evidence>
<reference evidence="13 14" key="1">
    <citation type="submission" date="2019-08" db="EMBL/GenBank/DDBJ databases">
        <authorList>
            <person name="Alioto T."/>
            <person name="Alioto T."/>
            <person name="Gomez Garrido J."/>
        </authorList>
    </citation>
    <scope>NUCLEOTIDE SEQUENCE [LARGE SCALE GENOMIC DNA]</scope>
</reference>
<keyword evidence="14" id="KW-1185">Reference proteome</keyword>
<dbReference type="Pfam" id="PF01483">
    <property type="entry name" value="P_proprotein"/>
    <property type="match status" value="1"/>
</dbReference>
<dbReference type="Gene3D" id="3.30.70.850">
    <property type="entry name" value="Peptidase S8, pro-domain"/>
    <property type="match status" value="1"/>
</dbReference>
<name>A0A5E4NNW1_9HEMI</name>
<evidence type="ECO:0000313" key="13">
    <source>
        <dbReference type="EMBL" id="VVC45505.1"/>
    </source>
</evidence>
<sequence>MGEEWNYVCLRVLVVCVFFLSVCVDSSGVKHYTNKWLVHVPLGEVVAREVARSNDMQYQGPDYDNDGFHVMAKDDLPLKSFDHNEDITNRLNSHSLVTTAIQEAVKARSYRGAVYPRHVVPKSTTTSSKTSNSVRRSHMSYFKKEKMISNYINAFNDLRWPDMWYFQDYRTSENQPVVDMNIVPVFFELKITGQGVNITVPDDGIQWSHPEILPSFKQELSWNYILNNKNITPSTDDNGDIKAHGTRCAGEIIMQANNKICGVGAAYGANIGGIKFLDETSTDAREAKVLKYALEYVCIYSNSWGPADTGTIMEHLSDLIKMSFTKGIHQGRDGKGVIYVFAAGNGKADGDNCACDGFVNSIYTIVIASCDDSGHVTHYSERCASIIATAYSGAGFEKNVLTTDVNGQCTDKHTGTSAAAPLVSGIIALALSANPELTWRDVQYLLVWTSQVVPLSDNFGWNRNKAGFYYSVDFGFGLVNAYKLVKEAQTWQNVPEMSSCGIRMPKVRGFPISRSRAVRITVNSTGCEGLSGEINYIEFVQLVLSMTYPKRGDIQIAIRSPLGTECRVLDSRPKDFNTRGLNRWTFTILAFWGESPKGNFIIDVFDTTGKSSNTGVILEMTLSIHGTKDIPPIYKNGPRPYDEFKLAKPGDKPRFLHLGSMTKAKNVDVLRNDDQRQQIIRDAAHNYDGVHMSDYKESNKQNTQKVNSGMTQKTKKKRLKTDLLKMELDDLLNREVSILPMNPLVHDVAINPVVDNDLLSSEEDPAVV</sequence>
<dbReference type="PRINTS" id="PR00723">
    <property type="entry name" value="SUBTILISIN"/>
</dbReference>
<evidence type="ECO:0000256" key="5">
    <source>
        <dbReference type="ARBA" id="ARBA00022801"/>
    </source>
</evidence>
<dbReference type="PROSITE" id="PS51829">
    <property type="entry name" value="P_HOMO_B"/>
    <property type="match status" value="1"/>
</dbReference>
<evidence type="ECO:0000256" key="1">
    <source>
        <dbReference type="ARBA" id="ARBA00005325"/>
    </source>
</evidence>
<dbReference type="PANTHER" id="PTHR42884:SF14">
    <property type="entry name" value="NEUROENDOCRINE CONVERTASE 1"/>
    <property type="match status" value="1"/>
</dbReference>
<feature type="compositionally biased region" description="Polar residues" evidence="11">
    <location>
        <begin position="700"/>
        <end position="710"/>
    </location>
</feature>
<evidence type="ECO:0000256" key="6">
    <source>
        <dbReference type="ARBA" id="ARBA00022825"/>
    </source>
</evidence>
<dbReference type="InterPro" id="IPR015500">
    <property type="entry name" value="Peptidase_S8_subtilisin-rel"/>
</dbReference>
<dbReference type="GO" id="GO:0000139">
    <property type="term" value="C:Golgi membrane"/>
    <property type="evidence" value="ECO:0007669"/>
    <property type="project" value="TreeGrafter"/>
</dbReference>
<dbReference type="Proteomes" id="UP000325440">
    <property type="component" value="Unassembled WGS sequence"/>
</dbReference>
<dbReference type="CDD" id="cd04059">
    <property type="entry name" value="Peptidases_S8_Protein_convertases_Kexins_Furin-like"/>
    <property type="match status" value="1"/>
</dbReference>
<keyword evidence="6 10" id="KW-0720">Serine protease</keyword>
<dbReference type="Pfam" id="PF16470">
    <property type="entry name" value="S8_pro-domain"/>
    <property type="match status" value="1"/>
</dbReference>
<keyword evidence="8" id="KW-0865">Zymogen</keyword>